<feature type="region of interest" description="Disordered" evidence="1">
    <location>
        <begin position="139"/>
        <end position="170"/>
    </location>
</feature>
<dbReference type="Proteomes" id="UP000663868">
    <property type="component" value="Unassembled WGS sequence"/>
</dbReference>
<dbReference type="AlphaFoldDB" id="A0A813TSP1"/>
<evidence type="ECO:0000313" key="8">
    <source>
        <dbReference type="Proteomes" id="UP000663891"/>
    </source>
</evidence>
<evidence type="ECO:0000313" key="4">
    <source>
        <dbReference type="EMBL" id="CAF0930475.1"/>
    </source>
</evidence>
<dbReference type="Proteomes" id="UP000663891">
    <property type="component" value="Unassembled WGS sequence"/>
</dbReference>
<dbReference type="Proteomes" id="UP000663844">
    <property type="component" value="Unassembled WGS sequence"/>
</dbReference>
<dbReference type="EMBL" id="CAJOAZ010001272">
    <property type="protein sequence ID" value="CAF3792054.1"/>
    <property type="molecule type" value="Genomic_DNA"/>
</dbReference>
<dbReference type="EMBL" id="CAJOAY010001080">
    <property type="protein sequence ID" value="CAF3789700.1"/>
    <property type="molecule type" value="Genomic_DNA"/>
</dbReference>
<feature type="compositionally biased region" description="Basic and acidic residues" evidence="1">
    <location>
        <begin position="1"/>
        <end position="13"/>
    </location>
</feature>
<name>A0A813TSP1_9BILA</name>
<evidence type="ECO:0000256" key="1">
    <source>
        <dbReference type="SAM" id="MobiDB-lite"/>
    </source>
</evidence>
<dbReference type="EMBL" id="CAJNON010000026">
    <property type="protein sequence ID" value="CAF0812561.1"/>
    <property type="molecule type" value="Genomic_DNA"/>
</dbReference>
<dbReference type="EMBL" id="CAJNOG010000093">
    <property type="protein sequence ID" value="CAF0930475.1"/>
    <property type="molecule type" value="Genomic_DNA"/>
</dbReference>
<dbReference type="Proteomes" id="UP000663881">
    <property type="component" value="Unassembled WGS sequence"/>
</dbReference>
<feature type="region of interest" description="Disordered" evidence="1">
    <location>
        <begin position="1"/>
        <end position="39"/>
    </location>
</feature>
<accession>A0A813TSP1</accession>
<dbReference type="EMBL" id="CAJNOE010000078">
    <property type="protein sequence ID" value="CAF0871033.1"/>
    <property type="molecule type" value="Genomic_DNA"/>
</dbReference>
<protein>
    <submittedName>
        <fullName evidence="2">Uncharacterized protein</fullName>
    </submittedName>
</protein>
<dbReference type="OrthoDB" id="10281832at2759"/>
<sequence>MADDNSDIHGYSKDRRKYHTEISSKPATTLKTKRTLDKSYSDRDRPEIITFMTIANNDFNHQKERIYQSVKNDKNHFNMINYPIQCPSPVPVLNDLTLEDDSNKQDKVPMFPPLTPKSATMKKPFLTSSIDVKISMPNIEPSMNSISSGSKEPVKMEMPHISKTRKQKVH</sequence>
<reference evidence="2" key="1">
    <citation type="submission" date="2021-02" db="EMBL/GenBank/DDBJ databases">
        <authorList>
            <person name="Nowell W R."/>
        </authorList>
    </citation>
    <scope>NUCLEOTIDE SEQUENCE</scope>
</reference>
<evidence type="ECO:0000313" key="5">
    <source>
        <dbReference type="EMBL" id="CAF3639826.1"/>
    </source>
</evidence>
<evidence type="ECO:0000313" key="3">
    <source>
        <dbReference type="EMBL" id="CAF0871033.1"/>
    </source>
</evidence>
<dbReference type="Proteomes" id="UP000663860">
    <property type="component" value="Unassembled WGS sequence"/>
</dbReference>
<gene>
    <name evidence="3" type="ORF">IZO911_LOCUS10657</name>
    <name evidence="4" type="ORF">JYZ213_LOCUS12140</name>
    <name evidence="5" type="ORF">KXQ929_LOCUS7131</name>
    <name evidence="6" type="ORF">OKA104_LOCUS17833</name>
    <name evidence="7" type="ORF">OXD698_LOCUS17742</name>
    <name evidence="2" type="ORF">VCS650_LOCUS4628</name>
</gene>
<comment type="caution">
    <text evidence="2">The sequence shown here is derived from an EMBL/GenBank/DDBJ whole genome shotgun (WGS) entry which is preliminary data.</text>
</comment>
<proteinExistence type="predicted"/>
<dbReference type="Proteomes" id="UP000663845">
    <property type="component" value="Unassembled WGS sequence"/>
</dbReference>
<evidence type="ECO:0000313" key="6">
    <source>
        <dbReference type="EMBL" id="CAF3789700.1"/>
    </source>
</evidence>
<evidence type="ECO:0000313" key="2">
    <source>
        <dbReference type="EMBL" id="CAF0812561.1"/>
    </source>
</evidence>
<feature type="compositionally biased region" description="Polar residues" evidence="1">
    <location>
        <begin position="141"/>
        <end position="150"/>
    </location>
</feature>
<dbReference type="EMBL" id="CAJOBB010000286">
    <property type="protein sequence ID" value="CAF3639826.1"/>
    <property type="molecule type" value="Genomic_DNA"/>
</dbReference>
<evidence type="ECO:0000313" key="7">
    <source>
        <dbReference type="EMBL" id="CAF3792054.1"/>
    </source>
</evidence>
<organism evidence="2 8">
    <name type="scientific">Adineta steineri</name>
    <dbReference type="NCBI Taxonomy" id="433720"/>
    <lineage>
        <taxon>Eukaryota</taxon>
        <taxon>Metazoa</taxon>
        <taxon>Spiralia</taxon>
        <taxon>Gnathifera</taxon>
        <taxon>Rotifera</taxon>
        <taxon>Eurotatoria</taxon>
        <taxon>Bdelloidea</taxon>
        <taxon>Adinetida</taxon>
        <taxon>Adinetidae</taxon>
        <taxon>Adineta</taxon>
    </lineage>
</organism>
<feature type="compositionally biased region" description="Polar residues" evidence="1">
    <location>
        <begin position="21"/>
        <end position="30"/>
    </location>
</feature>